<dbReference type="Gene3D" id="3.20.20.100">
    <property type="entry name" value="NADP-dependent oxidoreductase domain"/>
    <property type="match status" value="1"/>
</dbReference>
<comment type="caution">
    <text evidence="1">The sequence shown here is derived from an EMBL/GenBank/DDBJ whole genome shotgun (WGS) entry which is preliminary data.</text>
</comment>
<sequence>MTHGLAVPIPKSSRPHHLEDLAAAAQVQLSQSTLDRIDGLAPVPPHPVPLEIR</sequence>
<organism evidence="1 2">
    <name type="scientific">Puniceibacterium antarcticum</name>
    <dbReference type="NCBI Taxonomy" id="1206336"/>
    <lineage>
        <taxon>Bacteria</taxon>
        <taxon>Pseudomonadati</taxon>
        <taxon>Pseudomonadota</taxon>
        <taxon>Alphaproteobacteria</taxon>
        <taxon>Rhodobacterales</taxon>
        <taxon>Paracoccaceae</taxon>
        <taxon>Puniceibacterium</taxon>
    </lineage>
</organism>
<dbReference type="InterPro" id="IPR036812">
    <property type="entry name" value="NAD(P)_OxRdtase_dom_sf"/>
</dbReference>
<dbReference type="SUPFAM" id="SSF51430">
    <property type="entry name" value="NAD(P)-linked oxidoreductase"/>
    <property type="match status" value="1"/>
</dbReference>
<dbReference type="AlphaFoldDB" id="A0A2G8REJ6"/>
<gene>
    <name evidence="1" type="ORF">P775_12210</name>
</gene>
<protein>
    <submittedName>
        <fullName evidence="1">Uncharacterized protein</fullName>
    </submittedName>
</protein>
<proteinExistence type="predicted"/>
<name>A0A2G8REJ6_9RHOB</name>
<dbReference type="RefSeq" id="WP_425439901.1">
    <property type="nucleotide sequence ID" value="NZ_AWWI01000077.1"/>
</dbReference>
<evidence type="ECO:0000313" key="1">
    <source>
        <dbReference type="EMBL" id="PIL19903.1"/>
    </source>
</evidence>
<keyword evidence="2" id="KW-1185">Reference proteome</keyword>
<dbReference type="EMBL" id="AWWI01000077">
    <property type="protein sequence ID" value="PIL19903.1"/>
    <property type="molecule type" value="Genomic_DNA"/>
</dbReference>
<reference evidence="1 2" key="1">
    <citation type="submission" date="2013-09" db="EMBL/GenBank/DDBJ databases">
        <title>Genome sequencing of Phaeobacter antarcticus sp. nov. SM1211.</title>
        <authorList>
            <person name="Zhang X.-Y."/>
            <person name="Liu C."/>
            <person name="Chen X.-L."/>
            <person name="Xie B.-B."/>
            <person name="Qin Q.-L."/>
            <person name="Rong J.-C."/>
            <person name="Zhang Y.-Z."/>
        </authorList>
    </citation>
    <scope>NUCLEOTIDE SEQUENCE [LARGE SCALE GENOMIC DNA]</scope>
    <source>
        <strain evidence="1 2">SM1211</strain>
    </source>
</reference>
<evidence type="ECO:0000313" key="2">
    <source>
        <dbReference type="Proteomes" id="UP000231259"/>
    </source>
</evidence>
<dbReference type="Proteomes" id="UP000231259">
    <property type="component" value="Unassembled WGS sequence"/>
</dbReference>
<accession>A0A2G8REJ6</accession>